<dbReference type="PANTHER" id="PTHR43731:SF14">
    <property type="entry name" value="PRESENILIN-ASSOCIATED RHOMBOID-LIKE PROTEIN, MITOCHONDRIAL"/>
    <property type="match status" value="1"/>
</dbReference>
<evidence type="ECO:0000256" key="2">
    <source>
        <dbReference type="ARBA" id="ARBA00009045"/>
    </source>
</evidence>
<proteinExistence type="inferred from homology"/>
<feature type="domain" description="Peptidase S54 rhomboid" evidence="8">
    <location>
        <begin position="61"/>
        <end position="185"/>
    </location>
</feature>
<dbReference type="EMBL" id="CP059833">
    <property type="protein sequence ID" value="QMV84314.1"/>
    <property type="molecule type" value="Genomic_DNA"/>
</dbReference>
<comment type="similarity">
    <text evidence="2">Belongs to the peptidase S54 family.</text>
</comment>
<evidence type="ECO:0000256" key="4">
    <source>
        <dbReference type="ARBA" id="ARBA00022801"/>
    </source>
</evidence>
<feature type="transmembrane region" description="Helical" evidence="7">
    <location>
        <begin position="152"/>
        <end position="172"/>
    </location>
</feature>
<keyword evidence="9" id="KW-0645">Protease</keyword>
<evidence type="ECO:0000256" key="6">
    <source>
        <dbReference type="ARBA" id="ARBA00023136"/>
    </source>
</evidence>
<evidence type="ECO:0000256" key="3">
    <source>
        <dbReference type="ARBA" id="ARBA00022692"/>
    </source>
</evidence>
<reference evidence="9 10" key="1">
    <citation type="submission" date="2020-07" db="EMBL/GenBank/DDBJ databases">
        <title>non toxigenic Corynebacterium sp. nov from a clinical source.</title>
        <authorList>
            <person name="Bernier A.-M."/>
            <person name="Bernard K."/>
        </authorList>
    </citation>
    <scope>NUCLEOTIDE SEQUENCE [LARGE SCALE GENOMIC DNA]</scope>
    <source>
        <strain evidence="10">NML 93-0612</strain>
    </source>
</reference>
<dbReference type="InterPro" id="IPR050925">
    <property type="entry name" value="Rhomboid_protease_S54"/>
</dbReference>
<feature type="transmembrane region" description="Helical" evidence="7">
    <location>
        <begin position="97"/>
        <end position="116"/>
    </location>
</feature>
<dbReference type="Pfam" id="PF01694">
    <property type="entry name" value="Rhomboid"/>
    <property type="match status" value="1"/>
</dbReference>
<dbReference type="Proteomes" id="UP000515570">
    <property type="component" value="Chromosome"/>
</dbReference>
<comment type="subcellular location">
    <subcellularLocation>
        <location evidence="1">Membrane</location>
        <topology evidence="1">Multi-pass membrane protein</topology>
    </subcellularLocation>
</comment>
<evidence type="ECO:0000256" key="7">
    <source>
        <dbReference type="SAM" id="Phobius"/>
    </source>
</evidence>
<dbReference type="AlphaFoldDB" id="A0A7G5FCH3"/>
<sequence>MLKAWWRQAPVTVFFCSLMIVAYVATALQSLSLMENLSGSSLGNASLLYLPLMTSPLGPLRALLSAFMHLGPAHLTLNLVLLFLLGREVEISYGSRLYLLVWLFAAIGASAVTVWMDPLASTVGASGVGYALMVLFLFVVRRRGGDLRGPLVLIIANIMYTLITPTVSLWGHMGGLLAGLVLSFGLQFSSPAYRWVAISGIGLGFIVLLLWKISLFATSGFWAL</sequence>
<evidence type="ECO:0000256" key="5">
    <source>
        <dbReference type="ARBA" id="ARBA00022989"/>
    </source>
</evidence>
<dbReference type="SUPFAM" id="SSF144091">
    <property type="entry name" value="Rhomboid-like"/>
    <property type="match status" value="1"/>
</dbReference>
<organism evidence="9 10">
    <name type="scientific">Corynebacterium hindlerae</name>
    <dbReference type="NCBI Taxonomy" id="699041"/>
    <lineage>
        <taxon>Bacteria</taxon>
        <taxon>Bacillati</taxon>
        <taxon>Actinomycetota</taxon>
        <taxon>Actinomycetes</taxon>
        <taxon>Mycobacteriales</taxon>
        <taxon>Corynebacteriaceae</taxon>
        <taxon>Corynebacterium</taxon>
    </lineage>
</organism>
<evidence type="ECO:0000313" key="10">
    <source>
        <dbReference type="Proteomes" id="UP000515570"/>
    </source>
</evidence>
<feature type="transmembrane region" description="Helical" evidence="7">
    <location>
        <begin position="122"/>
        <end position="140"/>
    </location>
</feature>
<keyword evidence="6 7" id="KW-0472">Membrane</keyword>
<dbReference type="GO" id="GO:0006508">
    <property type="term" value="P:proteolysis"/>
    <property type="evidence" value="ECO:0007669"/>
    <property type="project" value="UniProtKB-KW"/>
</dbReference>
<dbReference type="GO" id="GO:0016020">
    <property type="term" value="C:membrane"/>
    <property type="evidence" value="ECO:0007669"/>
    <property type="project" value="UniProtKB-SubCell"/>
</dbReference>
<keyword evidence="3 7" id="KW-0812">Transmembrane</keyword>
<evidence type="ECO:0000259" key="8">
    <source>
        <dbReference type="Pfam" id="PF01694"/>
    </source>
</evidence>
<gene>
    <name evidence="9" type="ORF">HW450_07990</name>
</gene>
<keyword evidence="4" id="KW-0378">Hydrolase</keyword>
<evidence type="ECO:0000313" key="9">
    <source>
        <dbReference type="EMBL" id="QMV84314.1"/>
    </source>
</evidence>
<feature type="transmembrane region" description="Helical" evidence="7">
    <location>
        <begin position="12"/>
        <end position="31"/>
    </location>
</feature>
<keyword evidence="10" id="KW-1185">Reference proteome</keyword>
<dbReference type="PANTHER" id="PTHR43731">
    <property type="entry name" value="RHOMBOID PROTEASE"/>
    <property type="match status" value="1"/>
</dbReference>
<feature type="transmembrane region" description="Helical" evidence="7">
    <location>
        <begin position="62"/>
        <end position="85"/>
    </location>
</feature>
<dbReference type="InterPro" id="IPR022764">
    <property type="entry name" value="Peptidase_S54_rhomboid_dom"/>
</dbReference>
<accession>A0A7G5FCH3</accession>
<dbReference type="InterPro" id="IPR035952">
    <property type="entry name" value="Rhomboid-like_sf"/>
</dbReference>
<dbReference type="GO" id="GO:0004252">
    <property type="term" value="F:serine-type endopeptidase activity"/>
    <property type="evidence" value="ECO:0007669"/>
    <property type="project" value="InterPro"/>
</dbReference>
<dbReference type="Gene3D" id="1.20.1540.10">
    <property type="entry name" value="Rhomboid-like"/>
    <property type="match status" value="1"/>
</dbReference>
<feature type="transmembrane region" description="Helical" evidence="7">
    <location>
        <begin position="192"/>
        <end position="211"/>
    </location>
</feature>
<protein>
    <submittedName>
        <fullName evidence="9">Rhomboid family intramembrane serine protease</fullName>
    </submittedName>
</protein>
<keyword evidence="5 7" id="KW-1133">Transmembrane helix</keyword>
<evidence type="ECO:0000256" key="1">
    <source>
        <dbReference type="ARBA" id="ARBA00004141"/>
    </source>
</evidence>
<name>A0A7G5FCH3_9CORY</name>
<dbReference type="RefSeq" id="WP_182385123.1">
    <property type="nucleotide sequence ID" value="NZ_CP059833.1"/>
</dbReference>